<evidence type="ECO:0000313" key="5">
    <source>
        <dbReference type="EMBL" id="QKX50188.1"/>
    </source>
</evidence>
<dbReference type="Pfam" id="PF13302">
    <property type="entry name" value="Acetyltransf_3"/>
    <property type="match status" value="1"/>
</dbReference>
<protein>
    <submittedName>
        <fullName evidence="5">GNAT family N-acetyltransferase</fullName>
    </submittedName>
</protein>
<dbReference type="InterPro" id="IPR051531">
    <property type="entry name" value="N-acetyltransferase"/>
</dbReference>
<accession>A0A7H8Q884</accession>
<dbReference type="GO" id="GO:0016747">
    <property type="term" value="F:acyltransferase activity, transferring groups other than amino-acyl groups"/>
    <property type="evidence" value="ECO:0007669"/>
    <property type="project" value="InterPro"/>
</dbReference>
<dbReference type="PANTHER" id="PTHR43792">
    <property type="entry name" value="GNAT FAMILY, PUTATIVE (AFU_ORTHOLOGUE AFUA_3G00765)-RELATED-RELATED"/>
    <property type="match status" value="1"/>
</dbReference>
<proteinExistence type="inferred from homology"/>
<feature type="domain" description="N-acetyltransferase" evidence="4">
    <location>
        <begin position="22"/>
        <end position="166"/>
    </location>
</feature>
<evidence type="ECO:0000313" key="6">
    <source>
        <dbReference type="Proteomes" id="UP000509222"/>
    </source>
</evidence>
<dbReference type="PANTHER" id="PTHR43792:SF8">
    <property type="entry name" value="[RIBOSOMAL PROTEIN US5]-ALANINE N-ACETYLTRANSFERASE"/>
    <property type="match status" value="1"/>
</dbReference>
<keyword evidence="1 5" id="KW-0808">Transferase</keyword>
<dbReference type="EMBL" id="CP051177">
    <property type="protein sequence ID" value="QKX50188.1"/>
    <property type="molecule type" value="Genomic_DNA"/>
</dbReference>
<dbReference type="AlphaFoldDB" id="A0A7H8Q884"/>
<name>A0A7H8Q884_9BACL</name>
<reference evidence="6" key="1">
    <citation type="submission" date="2020-06" db="EMBL/GenBank/DDBJ databases">
        <title>Isolation of Planomicrobium glaciei.</title>
        <authorList>
            <person name="Malisova L."/>
            <person name="Safrankova R."/>
            <person name="Jakubu V."/>
            <person name="Spanelova P."/>
        </authorList>
    </citation>
    <scope>NUCLEOTIDE SEQUENCE [LARGE SCALE GENOMIC DNA]</scope>
    <source>
        <strain evidence="6">NRL-ATB46093</strain>
    </source>
</reference>
<dbReference type="CDD" id="cd04301">
    <property type="entry name" value="NAT_SF"/>
    <property type="match status" value="1"/>
</dbReference>
<evidence type="ECO:0000256" key="2">
    <source>
        <dbReference type="ARBA" id="ARBA00023315"/>
    </source>
</evidence>
<evidence type="ECO:0000256" key="3">
    <source>
        <dbReference type="ARBA" id="ARBA00038502"/>
    </source>
</evidence>
<gene>
    <name evidence="5" type="ORF">HF394_06055</name>
</gene>
<evidence type="ECO:0000256" key="1">
    <source>
        <dbReference type="ARBA" id="ARBA00022679"/>
    </source>
</evidence>
<dbReference type="PROSITE" id="PS51186">
    <property type="entry name" value="GNAT"/>
    <property type="match status" value="1"/>
</dbReference>
<dbReference type="Gene3D" id="3.40.630.30">
    <property type="match status" value="1"/>
</dbReference>
<dbReference type="RefSeq" id="WP_176294264.1">
    <property type="nucleotide sequence ID" value="NZ_CP051177.1"/>
</dbReference>
<dbReference type="InterPro" id="IPR000182">
    <property type="entry name" value="GNAT_dom"/>
</dbReference>
<comment type="similarity">
    <text evidence="3">Belongs to the acetyltransferase family. RimJ subfamily.</text>
</comment>
<dbReference type="Proteomes" id="UP000509222">
    <property type="component" value="Chromosome"/>
</dbReference>
<dbReference type="InterPro" id="IPR016181">
    <property type="entry name" value="Acyl_CoA_acyltransferase"/>
</dbReference>
<evidence type="ECO:0000259" key="4">
    <source>
        <dbReference type="PROSITE" id="PS51186"/>
    </source>
</evidence>
<keyword evidence="6" id="KW-1185">Reference proteome</keyword>
<keyword evidence="2" id="KW-0012">Acyltransferase</keyword>
<dbReference type="SUPFAM" id="SSF55729">
    <property type="entry name" value="Acyl-CoA N-acyltransferases (Nat)"/>
    <property type="match status" value="1"/>
</dbReference>
<sequence length="189" mass="21631">MEEELSTHRFYLREFEKGDWPAVHRYAALEAVSRYQPWGPNTEEESRNYVEQLLEHAAKADRTQFAYAIVWKENGQLIGAGELFLQDAANRVGEIGYILHPDYWGKGIATEVAELLIGYGFSKQGLHRIFATCDPANAGSKKVLQKAGMMWEGTLRENLRMKDGWRDSLIYGVLEQEWQSRSASSWLGE</sequence>
<organism evidence="5 6">
    <name type="scientific">Planococcus glaciei</name>
    <dbReference type="NCBI Taxonomy" id="459472"/>
    <lineage>
        <taxon>Bacteria</taxon>
        <taxon>Bacillati</taxon>
        <taxon>Bacillota</taxon>
        <taxon>Bacilli</taxon>
        <taxon>Bacillales</taxon>
        <taxon>Caryophanaceae</taxon>
        <taxon>Planococcus</taxon>
    </lineage>
</organism>